<dbReference type="InterPro" id="IPR052733">
    <property type="entry name" value="Chloroplast_QOR"/>
</dbReference>
<dbReference type="AlphaFoldDB" id="A0A8J4QJG4"/>
<dbReference type="PANTHER" id="PTHR44013">
    <property type="entry name" value="ZINC-TYPE ALCOHOL DEHYDROGENASE-LIKE PROTEIN C16A3.02C"/>
    <property type="match status" value="1"/>
</dbReference>
<sequence>MINHSPCGKLVTAHGPNLFLVGNLKHVEVPVPIPKKDELVLKLEATSLNAADWKVQKGMVRPFWPRKFPHIPGTDVAGEVVEVGPGVKSFKVGDKVVAVNSLAVRTHSYSFGFLFPSINNSYAILLSFLSY</sequence>
<dbReference type="Proteomes" id="UP000737018">
    <property type="component" value="Unassembled WGS sequence"/>
</dbReference>
<dbReference type="EMBL" id="JRKL02008209">
    <property type="protein sequence ID" value="KAF3947071.1"/>
    <property type="molecule type" value="Genomic_DNA"/>
</dbReference>
<evidence type="ECO:0000313" key="3">
    <source>
        <dbReference type="Proteomes" id="UP000737018"/>
    </source>
</evidence>
<accession>A0A8J4QJG4</accession>
<feature type="domain" description="Alcohol dehydrogenase-like N-terminal" evidence="1">
    <location>
        <begin position="36"/>
        <end position="100"/>
    </location>
</feature>
<dbReference type="InterPro" id="IPR013154">
    <property type="entry name" value="ADH-like_N"/>
</dbReference>
<protein>
    <recommendedName>
        <fullName evidence="1">Alcohol dehydrogenase-like N-terminal domain-containing protein</fullName>
    </recommendedName>
</protein>
<gene>
    <name evidence="2" type="ORF">CMV_026746</name>
</gene>
<proteinExistence type="predicted"/>
<dbReference type="PANTHER" id="PTHR44013:SF1">
    <property type="entry name" value="ZINC-TYPE ALCOHOL DEHYDROGENASE-LIKE PROTEIN C16A3.02C"/>
    <property type="match status" value="1"/>
</dbReference>
<evidence type="ECO:0000259" key="1">
    <source>
        <dbReference type="Pfam" id="PF08240"/>
    </source>
</evidence>
<dbReference type="SUPFAM" id="SSF50129">
    <property type="entry name" value="GroES-like"/>
    <property type="match status" value="1"/>
</dbReference>
<dbReference type="Gene3D" id="3.90.180.10">
    <property type="entry name" value="Medium-chain alcohol dehydrogenases, catalytic domain"/>
    <property type="match status" value="1"/>
</dbReference>
<organism evidence="2 3">
    <name type="scientific">Castanea mollissima</name>
    <name type="common">Chinese chestnut</name>
    <dbReference type="NCBI Taxonomy" id="60419"/>
    <lineage>
        <taxon>Eukaryota</taxon>
        <taxon>Viridiplantae</taxon>
        <taxon>Streptophyta</taxon>
        <taxon>Embryophyta</taxon>
        <taxon>Tracheophyta</taxon>
        <taxon>Spermatophyta</taxon>
        <taxon>Magnoliopsida</taxon>
        <taxon>eudicotyledons</taxon>
        <taxon>Gunneridae</taxon>
        <taxon>Pentapetalae</taxon>
        <taxon>rosids</taxon>
        <taxon>fabids</taxon>
        <taxon>Fagales</taxon>
        <taxon>Fagaceae</taxon>
        <taxon>Castanea</taxon>
    </lineage>
</organism>
<name>A0A8J4QJG4_9ROSI</name>
<comment type="caution">
    <text evidence="2">The sequence shown here is derived from an EMBL/GenBank/DDBJ whole genome shotgun (WGS) entry which is preliminary data.</text>
</comment>
<keyword evidence="3" id="KW-1185">Reference proteome</keyword>
<reference evidence="2" key="1">
    <citation type="submission" date="2020-03" db="EMBL/GenBank/DDBJ databases">
        <title>Castanea mollissima Vanexum genome sequencing.</title>
        <authorList>
            <person name="Staton M."/>
        </authorList>
    </citation>
    <scope>NUCLEOTIDE SEQUENCE</scope>
    <source>
        <tissue evidence="2">Leaf</tissue>
    </source>
</reference>
<dbReference type="InterPro" id="IPR011032">
    <property type="entry name" value="GroES-like_sf"/>
</dbReference>
<dbReference type="Pfam" id="PF08240">
    <property type="entry name" value="ADH_N"/>
    <property type="match status" value="1"/>
</dbReference>
<dbReference type="OrthoDB" id="48317at2759"/>
<evidence type="ECO:0000313" key="2">
    <source>
        <dbReference type="EMBL" id="KAF3947071.1"/>
    </source>
</evidence>